<dbReference type="Proteomes" id="UP000095284">
    <property type="component" value="Unplaced"/>
</dbReference>
<sequence>MKSYIPFVLNFTIPDLLLALELGIFVHPDPIFPFPGAYVRGLFRHFGSFGGKFSMALMFNTVAFAISAQCYCIMYRYAMLMDDLRIFHGMLRPTTWIFVYIGKFTFAGVNTYVLYKMTLEGDAATDDMISLYPRLASSYEGLNIPDISNSVLIYMQESVDVFTLSALAVVFIGFFTAEFVSVGCIYHILKKLEEKRRNFTERTYRLHRQLTTVLAFQLATPVLFIMCPITISLVCQILNSGFNASLGQYAILSLDLYGAANSFITIYFVKPYRVYVLRKVSKLITFISCGLYTKDMIDVNLEATSRSYNQPRKRANSVNPASFKAEMAFKPRTSIQCPYVY</sequence>
<feature type="transmembrane region" description="Helical" evidence="1">
    <location>
        <begin position="210"/>
        <end position="234"/>
    </location>
</feature>
<evidence type="ECO:0000313" key="3">
    <source>
        <dbReference type="Proteomes" id="UP000095284"/>
    </source>
</evidence>
<dbReference type="EMBL" id="CAJFDI010000003">
    <property type="protein sequence ID" value="CAD5220345.1"/>
    <property type="molecule type" value="Genomic_DNA"/>
</dbReference>
<keyword evidence="1" id="KW-0812">Transmembrane</keyword>
<organism evidence="3 5">
    <name type="scientific">Bursaphelenchus xylophilus</name>
    <name type="common">Pinewood nematode worm</name>
    <name type="synonym">Aphelenchoides xylophilus</name>
    <dbReference type="NCBI Taxonomy" id="6326"/>
    <lineage>
        <taxon>Eukaryota</taxon>
        <taxon>Metazoa</taxon>
        <taxon>Ecdysozoa</taxon>
        <taxon>Nematoda</taxon>
        <taxon>Chromadorea</taxon>
        <taxon>Rhabditida</taxon>
        <taxon>Tylenchina</taxon>
        <taxon>Tylenchomorpha</taxon>
        <taxon>Aphelenchoidea</taxon>
        <taxon>Aphelenchoididae</taxon>
        <taxon>Bursaphelenchus</taxon>
    </lineage>
</organism>
<dbReference type="InterPro" id="IPR019422">
    <property type="entry name" value="7TM_GPCR_serpentine_rcpt_Srh"/>
</dbReference>
<dbReference type="Pfam" id="PF10318">
    <property type="entry name" value="7TM_GPCR_Srh"/>
    <property type="match status" value="1"/>
</dbReference>
<keyword evidence="1" id="KW-1133">Transmembrane helix</keyword>
<dbReference type="Proteomes" id="UP000659654">
    <property type="component" value="Unassembled WGS sequence"/>
</dbReference>
<dbReference type="SMR" id="A0A1I7RZG8"/>
<dbReference type="SUPFAM" id="SSF81321">
    <property type="entry name" value="Family A G protein-coupled receptor-like"/>
    <property type="match status" value="1"/>
</dbReference>
<protein>
    <submittedName>
        <fullName evidence="2">(pine wood nematode) hypothetical protein</fullName>
    </submittedName>
</protein>
<keyword evidence="4" id="KW-1185">Reference proteome</keyword>
<dbReference type="eggNOG" id="ENOG502R0XV">
    <property type="taxonomic scope" value="Eukaryota"/>
</dbReference>
<dbReference type="PANTHER" id="PTHR46891">
    <property type="entry name" value="SERPENTINE RECEPTOR, CLASS H-RELATED"/>
    <property type="match status" value="1"/>
</dbReference>
<proteinExistence type="predicted"/>
<evidence type="ECO:0000313" key="5">
    <source>
        <dbReference type="WBParaSite" id="BXY_0613900.1"/>
    </source>
</evidence>
<dbReference type="Proteomes" id="UP000582659">
    <property type="component" value="Unassembled WGS sequence"/>
</dbReference>
<reference evidence="2" key="2">
    <citation type="submission" date="2020-09" db="EMBL/GenBank/DDBJ databases">
        <authorList>
            <person name="Kikuchi T."/>
        </authorList>
    </citation>
    <scope>NUCLEOTIDE SEQUENCE</scope>
    <source>
        <strain evidence="2">Ka4C1</strain>
    </source>
</reference>
<feature type="transmembrane region" description="Helical" evidence="1">
    <location>
        <begin position="7"/>
        <end position="26"/>
    </location>
</feature>
<evidence type="ECO:0000256" key="1">
    <source>
        <dbReference type="SAM" id="Phobius"/>
    </source>
</evidence>
<evidence type="ECO:0000313" key="2">
    <source>
        <dbReference type="EMBL" id="CAD5220345.1"/>
    </source>
</evidence>
<accession>A0A1I7RZG8</accession>
<dbReference type="OrthoDB" id="5825733at2759"/>
<name>A0A1I7RZG8_BURXY</name>
<evidence type="ECO:0000313" key="4">
    <source>
        <dbReference type="Proteomes" id="UP000659654"/>
    </source>
</evidence>
<keyword evidence="1" id="KW-0472">Membrane</keyword>
<gene>
    <name evidence="2" type="ORF">BXYJ_LOCUS6132</name>
</gene>
<dbReference type="EMBL" id="CAJFCV020000003">
    <property type="protein sequence ID" value="CAG9106406.1"/>
    <property type="molecule type" value="Genomic_DNA"/>
</dbReference>
<dbReference type="AlphaFoldDB" id="A0A1I7RZG8"/>
<reference evidence="5" key="1">
    <citation type="submission" date="2016-11" db="UniProtKB">
        <authorList>
            <consortium name="WormBaseParasite"/>
        </authorList>
    </citation>
    <scope>IDENTIFICATION</scope>
</reference>
<feature type="transmembrane region" description="Helical" evidence="1">
    <location>
        <begin position="95"/>
        <end position="115"/>
    </location>
</feature>
<feature type="transmembrane region" description="Helical" evidence="1">
    <location>
        <begin position="161"/>
        <end position="189"/>
    </location>
</feature>
<dbReference type="WBParaSite" id="BXY_0613900.1">
    <property type="protein sequence ID" value="BXY_0613900.1"/>
    <property type="gene ID" value="BXY_0613900"/>
</dbReference>
<feature type="transmembrane region" description="Helical" evidence="1">
    <location>
        <begin position="246"/>
        <end position="269"/>
    </location>
</feature>
<feature type="transmembrane region" description="Helical" evidence="1">
    <location>
        <begin position="53"/>
        <end position="74"/>
    </location>
</feature>